<dbReference type="CDD" id="cd02573">
    <property type="entry name" value="PseudoU_synth_EcTruB"/>
    <property type="match status" value="1"/>
</dbReference>
<dbReference type="InterPro" id="IPR032819">
    <property type="entry name" value="TruB_C"/>
</dbReference>
<dbReference type="PANTHER" id="PTHR13767">
    <property type="entry name" value="TRNA-PSEUDOURIDINE SYNTHASE"/>
    <property type="match status" value="1"/>
</dbReference>
<dbReference type="InterPro" id="IPR002501">
    <property type="entry name" value="PsdUridine_synth_N"/>
</dbReference>
<dbReference type="GO" id="GO:0160148">
    <property type="term" value="F:tRNA pseudouridine(55) synthase activity"/>
    <property type="evidence" value="ECO:0007669"/>
    <property type="project" value="UniProtKB-EC"/>
</dbReference>
<evidence type="ECO:0000256" key="1">
    <source>
        <dbReference type="ARBA" id="ARBA00012787"/>
    </source>
</evidence>
<comment type="caution">
    <text evidence="6">The sequence shown here is derived from an EMBL/GenBank/DDBJ whole genome shotgun (WGS) entry which is preliminary data.</text>
</comment>
<dbReference type="Pfam" id="PF01509">
    <property type="entry name" value="TruB_N"/>
    <property type="match status" value="1"/>
</dbReference>
<dbReference type="GO" id="GO:0003723">
    <property type="term" value="F:RNA binding"/>
    <property type="evidence" value="ECO:0007669"/>
    <property type="project" value="InterPro"/>
</dbReference>
<dbReference type="HAMAP" id="MF_01080">
    <property type="entry name" value="TruB_bact"/>
    <property type="match status" value="1"/>
</dbReference>
<dbReference type="EC" id="5.4.99.25" evidence="1"/>
<sequence>MNGLLIIDKPGGITSHDVVYRLRRITGEQSIGHLGTLDPMATGVLPLLLGRFTRLAQYFSTAEKTYTGSIRFGFATDTYDAEGAPVGPTVPFQITLDQVRAAASVFHGEIQQTPPIFSAKKIGGKPAYKLAREGKPVDVKPVAIRILDFRIDSIKSDTATFEITVSAGGYVRSVAHDLGQALGCGAHLSSLRRTRAGCFALDQAHTLESLAARTEIESTLIHPRTLLPEMPSVAADAGALGRLRNGAQGNLAEFSDAELVKVFSGQDDLVAIARRVAGTLFQPVVVLG</sequence>
<dbReference type="InterPro" id="IPR020103">
    <property type="entry name" value="PsdUridine_synth_cat_dom_sf"/>
</dbReference>
<evidence type="ECO:0000259" key="5">
    <source>
        <dbReference type="Pfam" id="PF16198"/>
    </source>
</evidence>
<dbReference type="PANTHER" id="PTHR13767:SF2">
    <property type="entry name" value="PSEUDOURIDYLATE SYNTHASE TRUB1"/>
    <property type="match status" value="1"/>
</dbReference>
<dbReference type="GO" id="GO:1990481">
    <property type="term" value="P:mRNA pseudouridine synthesis"/>
    <property type="evidence" value="ECO:0007669"/>
    <property type="project" value="TreeGrafter"/>
</dbReference>
<accession>E6QMF2</accession>
<reference evidence="6" key="1">
    <citation type="submission" date="2009-10" db="EMBL/GenBank/DDBJ databases">
        <title>Diversity of trophic interactions inside an arsenic-rich microbial ecosystem.</title>
        <authorList>
            <person name="Bertin P.N."/>
            <person name="Heinrich-Salmeron A."/>
            <person name="Pelletier E."/>
            <person name="Goulhen-Chollet F."/>
            <person name="Arsene-Ploetze F."/>
            <person name="Gallien S."/>
            <person name="Calteau A."/>
            <person name="Vallenet D."/>
            <person name="Casiot C."/>
            <person name="Chane-Woon-Ming B."/>
            <person name="Giloteaux L."/>
            <person name="Barakat M."/>
            <person name="Bonnefoy V."/>
            <person name="Bruneel O."/>
            <person name="Chandler M."/>
            <person name="Cleiss J."/>
            <person name="Duran R."/>
            <person name="Elbaz-Poulichet F."/>
            <person name="Fonknechten N."/>
            <person name="Lauga B."/>
            <person name="Mornico D."/>
            <person name="Ortet P."/>
            <person name="Schaeffer C."/>
            <person name="Siguier P."/>
            <person name="Alexander Thil Smith A."/>
            <person name="Van Dorsselaer A."/>
            <person name="Weissenbach J."/>
            <person name="Medigue C."/>
            <person name="Le Paslier D."/>
        </authorList>
    </citation>
    <scope>NUCLEOTIDE SEQUENCE</scope>
</reference>
<dbReference type="AlphaFoldDB" id="E6QMF2"/>
<dbReference type="Pfam" id="PF16198">
    <property type="entry name" value="TruB_C_2"/>
    <property type="match status" value="1"/>
</dbReference>
<feature type="domain" description="Pseudouridine synthase II N-terminal" evidence="4">
    <location>
        <begin position="23"/>
        <end position="171"/>
    </location>
</feature>
<evidence type="ECO:0000313" key="6">
    <source>
        <dbReference type="EMBL" id="CBI08423.1"/>
    </source>
</evidence>
<gene>
    <name evidence="6" type="primary">truB</name>
    <name evidence="6" type="ORF">CARN6_1887</name>
</gene>
<dbReference type="NCBIfam" id="TIGR00431">
    <property type="entry name" value="TruB"/>
    <property type="match status" value="1"/>
</dbReference>
<name>E6QMF2_9ZZZZ</name>
<feature type="domain" description="tRNA pseudouridylate synthase B C-terminal" evidence="5">
    <location>
        <begin position="172"/>
        <end position="214"/>
    </location>
</feature>
<protein>
    <recommendedName>
        <fullName evidence="1">tRNA pseudouridine(55) synthase</fullName>
        <ecNumber evidence="1">5.4.99.25</ecNumber>
    </recommendedName>
</protein>
<organism evidence="6">
    <name type="scientific">mine drainage metagenome</name>
    <dbReference type="NCBI Taxonomy" id="410659"/>
    <lineage>
        <taxon>unclassified sequences</taxon>
        <taxon>metagenomes</taxon>
        <taxon>ecological metagenomes</taxon>
    </lineage>
</organism>
<evidence type="ECO:0000256" key="3">
    <source>
        <dbReference type="ARBA" id="ARBA00023235"/>
    </source>
</evidence>
<evidence type="ECO:0000256" key="2">
    <source>
        <dbReference type="ARBA" id="ARBA00022694"/>
    </source>
</evidence>
<keyword evidence="2" id="KW-0819">tRNA processing</keyword>
<dbReference type="Gene3D" id="3.30.2350.10">
    <property type="entry name" value="Pseudouridine synthase"/>
    <property type="match status" value="1"/>
</dbReference>
<dbReference type="GO" id="GO:0006400">
    <property type="term" value="P:tRNA modification"/>
    <property type="evidence" value="ECO:0007669"/>
    <property type="project" value="TreeGrafter"/>
</dbReference>
<dbReference type="EMBL" id="CABQ01000217">
    <property type="protein sequence ID" value="CBI08423.1"/>
    <property type="molecule type" value="Genomic_DNA"/>
</dbReference>
<dbReference type="InterPro" id="IPR014780">
    <property type="entry name" value="tRNA_psdUridine_synth_TruB"/>
</dbReference>
<evidence type="ECO:0000259" key="4">
    <source>
        <dbReference type="Pfam" id="PF01509"/>
    </source>
</evidence>
<keyword evidence="3 6" id="KW-0413">Isomerase</keyword>
<proteinExistence type="inferred from homology"/>
<dbReference type="SUPFAM" id="SSF55120">
    <property type="entry name" value="Pseudouridine synthase"/>
    <property type="match status" value="1"/>
</dbReference>